<name>A0A6N0NX62_9CREN</name>
<gene>
    <name evidence="2" type="ORF">GWK48_10650</name>
</gene>
<accession>A0A6N0NX62</accession>
<dbReference type="Proteomes" id="UP000509301">
    <property type="component" value="Chromosome"/>
</dbReference>
<sequence>MKRRNFLKLMLVSASLIALYRLGGNGLNSLLHTNGVTPFGSWYIVQVGSTPNVNVENYVLTVDGDVSNPLQLTYSQLTSMPSVTVKDTIQCVSDPLFLRANVEWTGVPLSNILRLAGPDPSAIKVLTFGAEGYTADLPIEKATDDVIVAYMVDGKPLPQVHGYPVRMVVPGWWGYTYTKWLVRIHVTSKNVLGYWESLGYPDDAVK</sequence>
<organism evidence="2 3">
    <name type="scientific">Metallosphaera tengchongensis</name>
    <dbReference type="NCBI Taxonomy" id="1532350"/>
    <lineage>
        <taxon>Archaea</taxon>
        <taxon>Thermoproteota</taxon>
        <taxon>Thermoprotei</taxon>
        <taxon>Sulfolobales</taxon>
        <taxon>Sulfolobaceae</taxon>
        <taxon>Metallosphaera</taxon>
    </lineage>
</organism>
<evidence type="ECO:0000313" key="3">
    <source>
        <dbReference type="Proteomes" id="UP000509301"/>
    </source>
</evidence>
<dbReference type="Gene3D" id="3.90.420.10">
    <property type="entry name" value="Oxidoreductase, molybdopterin-binding domain"/>
    <property type="match status" value="1"/>
</dbReference>
<dbReference type="Pfam" id="PF00174">
    <property type="entry name" value="Oxidored_molyb"/>
    <property type="match status" value="1"/>
</dbReference>
<reference evidence="2 3" key="1">
    <citation type="submission" date="2020-02" db="EMBL/GenBank/DDBJ databases">
        <title>Comparative genome analysis reveals the metabolism and evolution of the thermophilic archaeal genus Metallosphaera.</title>
        <authorList>
            <person name="Jiang C."/>
        </authorList>
    </citation>
    <scope>NUCLEOTIDE SEQUENCE [LARGE SCALE GENOMIC DNA]</scope>
    <source>
        <strain evidence="2 3">Ric-A</strain>
    </source>
</reference>
<evidence type="ECO:0000259" key="1">
    <source>
        <dbReference type="Pfam" id="PF00174"/>
    </source>
</evidence>
<dbReference type="OrthoDB" id="24039at2157"/>
<dbReference type="GeneID" id="55642407"/>
<dbReference type="RefSeq" id="WP_174632138.1">
    <property type="nucleotide sequence ID" value="NZ_CP049074.1"/>
</dbReference>
<dbReference type="EMBL" id="CP049074">
    <property type="protein sequence ID" value="QKR00785.1"/>
    <property type="molecule type" value="Genomic_DNA"/>
</dbReference>
<dbReference type="InterPro" id="IPR000572">
    <property type="entry name" value="OxRdtase_Mopterin-bd_dom"/>
</dbReference>
<dbReference type="PANTHER" id="PTHR43032">
    <property type="entry name" value="PROTEIN-METHIONINE-SULFOXIDE REDUCTASE"/>
    <property type="match status" value="1"/>
</dbReference>
<feature type="domain" description="Oxidoreductase molybdopterin-binding" evidence="1">
    <location>
        <begin position="48"/>
        <end position="195"/>
    </location>
</feature>
<protein>
    <submittedName>
        <fullName evidence="2">Molybdopterin-dependent oxidoreductase</fullName>
    </submittedName>
</protein>
<keyword evidence="3" id="KW-1185">Reference proteome</keyword>
<dbReference type="AlphaFoldDB" id="A0A6N0NX62"/>
<proteinExistence type="predicted"/>
<evidence type="ECO:0000313" key="2">
    <source>
        <dbReference type="EMBL" id="QKR00785.1"/>
    </source>
</evidence>
<dbReference type="PANTHER" id="PTHR43032:SF4">
    <property type="entry name" value="OXIDOREDUCTASE MOLYBDOPTERIN-BINDING DOMAIN-CONTAINING PROTEIN"/>
    <property type="match status" value="1"/>
</dbReference>
<dbReference type="InterPro" id="IPR036374">
    <property type="entry name" value="OxRdtase_Mopterin-bd_sf"/>
</dbReference>
<dbReference type="CDD" id="cd00321">
    <property type="entry name" value="SO_family_Moco"/>
    <property type="match status" value="1"/>
</dbReference>
<dbReference type="SUPFAM" id="SSF56524">
    <property type="entry name" value="Oxidoreductase molybdopterin-binding domain"/>
    <property type="match status" value="1"/>
</dbReference>
<dbReference type="KEGG" id="mten:GWK48_10650"/>